<evidence type="ECO:0000313" key="2">
    <source>
        <dbReference type="Proteomes" id="UP000281553"/>
    </source>
</evidence>
<evidence type="ECO:0000313" key="1">
    <source>
        <dbReference type="EMBL" id="VDN42150.1"/>
    </source>
</evidence>
<proteinExistence type="predicted"/>
<dbReference type="EMBL" id="UYRU01103791">
    <property type="protein sequence ID" value="VDN42150.1"/>
    <property type="molecule type" value="Genomic_DNA"/>
</dbReference>
<accession>A0A3P7NNG5</accession>
<sequence>MQLWRCSPEDTLRIPCSSDSYRYPSLVPPPASLVCGVNNNNSLAVPILLNQEASTDMYLILLSSIGSYGSGSVNSMDWTSLESVSSPVEMRLHGPLPLRNSEELMALR</sequence>
<organism evidence="1 2">
    <name type="scientific">Dibothriocephalus latus</name>
    <name type="common">Fish tapeworm</name>
    <name type="synonym">Diphyllobothrium latum</name>
    <dbReference type="NCBI Taxonomy" id="60516"/>
    <lineage>
        <taxon>Eukaryota</taxon>
        <taxon>Metazoa</taxon>
        <taxon>Spiralia</taxon>
        <taxon>Lophotrochozoa</taxon>
        <taxon>Platyhelminthes</taxon>
        <taxon>Cestoda</taxon>
        <taxon>Eucestoda</taxon>
        <taxon>Diphyllobothriidea</taxon>
        <taxon>Diphyllobothriidae</taxon>
        <taxon>Dibothriocephalus</taxon>
    </lineage>
</organism>
<dbReference type="OrthoDB" id="6310224at2759"/>
<protein>
    <submittedName>
        <fullName evidence="1">Uncharacterized protein</fullName>
    </submittedName>
</protein>
<dbReference type="Proteomes" id="UP000281553">
    <property type="component" value="Unassembled WGS sequence"/>
</dbReference>
<reference evidence="1 2" key="1">
    <citation type="submission" date="2018-11" db="EMBL/GenBank/DDBJ databases">
        <authorList>
            <consortium name="Pathogen Informatics"/>
        </authorList>
    </citation>
    <scope>NUCLEOTIDE SEQUENCE [LARGE SCALE GENOMIC DNA]</scope>
</reference>
<dbReference type="AlphaFoldDB" id="A0A3P7NNG5"/>
<keyword evidence="2" id="KW-1185">Reference proteome</keyword>
<gene>
    <name evidence="1" type="ORF">DILT_LOCUS18750</name>
</gene>
<name>A0A3P7NNG5_DIBLA</name>